<feature type="region of interest" description="Disordered" evidence="6">
    <location>
        <begin position="238"/>
        <end position="271"/>
    </location>
</feature>
<feature type="region of interest" description="Disordered" evidence="6">
    <location>
        <begin position="1"/>
        <end position="26"/>
    </location>
</feature>
<feature type="compositionally biased region" description="Basic residues" evidence="6">
    <location>
        <begin position="10"/>
        <end position="24"/>
    </location>
</feature>
<keyword evidence="4 5" id="KW-0539">Nucleus</keyword>
<dbReference type="GO" id="GO:0000460">
    <property type="term" value="P:maturation of 5.8S rRNA"/>
    <property type="evidence" value="ECO:0007669"/>
    <property type="project" value="EnsemblFungi"/>
</dbReference>
<evidence type="ECO:0000313" key="8">
    <source>
        <dbReference type="Proteomes" id="UP000094285"/>
    </source>
</evidence>
<comment type="similarity">
    <text evidence="1 5">Belongs to the NOP53 family.</text>
</comment>
<dbReference type="GO" id="GO:0000055">
    <property type="term" value="P:ribosomal large subunit export from nucleus"/>
    <property type="evidence" value="ECO:0007669"/>
    <property type="project" value="EnsemblFungi"/>
</dbReference>
<feature type="region of interest" description="Disordered" evidence="6">
    <location>
        <begin position="141"/>
        <end position="163"/>
    </location>
</feature>
<keyword evidence="3 5" id="KW-0690">Ribosome biogenesis</keyword>
<evidence type="ECO:0000256" key="3">
    <source>
        <dbReference type="ARBA" id="ARBA00022517"/>
    </source>
</evidence>
<gene>
    <name evidence="7" type="ORF">CANTADRAFT_57916</name>
</gene>
<evidence type="ECO:0000256" key="4">
    <source>
        <dbReference type="ARBA" id="ARBA00023242"/>
    </source>
</evidence>
<organism evidence="7 8">
    <name type="scientific">Suhomyces tanzawaensis NRRL Y-17324</name>
    <dbReference type="NCBI Taxonomy" id="984487"/>
    <lineage>
        <taxon>Eukaryota</taxon>
        <taxon>Fungi</taxon>
        <taxon>Dikarya</taxon>
        <taxon>Ascomycota</taxon>
        <taxon>Saccharomycotina</taxon>
        <taxon>Pichiomycetes</taxon>
        <taxon>Debaryomycetaceae</taxon>
        <taxon>Suhomyces</taxon>
    </lineage>
</organism>
<reference evidence="8" key="1">
    <citation type="submission" date="2016-05" db="EMBL/GenBank/DDBJ databases">
        <title>Comparative genomics of biotechnologically important yeasts.</title>
        <authorList>
            <consortium name="DOE Joint Genome Institute"/>
            <person name="Riley R."/>
            <person name="Haridas S."/>
            <person name="Wolfe K.H."/>
            <person name="Lopes M.R."/>
            <person name="Hittinger C.T."/>
            <person name="Goker M."/>
            <person name="Salamov A."/>
            <person name="Wisecaver J."/>
            <person name="Long T.M."/>
            <person name="Aerts A.L."/>
            <person name="Barry K."/>
            <person name="Choi C."/>
            <person name="Clum A."/>
            <person name="Coughlan A.Y."/>
            <person name="Deshpande S."/>
            <person name="Douglass A.P."/>
            <person name="Hanson S.J."/>
            <person name="Klenk H.-P."/>
            <person name="Labutti K."/>
            <person name="Lapidus A."/>
            <person name="Lindquist E."/>
            <person name="Lipzen A."/>
            <person name="Meier-Kolthoff J.P."/>
            <person name="Ohm R.A."/>
            <person name="Otillar R.P."/>
            <person name="Pangilinan J."/>
            <person name="Peng Y."/>
            <person name="Rokas A."/>
            <person name="Rosa C.A."/>
            <person name="Scheuner C."/>
            <person name="Sibirny A.A."/>
            <person name="Slot J.C."/>
            <person name="Stielow J.B."/>
            <person name="Sun H."/>
            <person name="Kurtzman C.P."/>
            <person name="Blackwell M."/>
            <person name="Grigoriev I.V."/>
            <person name="Jeffries T.W."/>
        </authorList>
    </citation>
    <scope>NUCLEOTIDE SEQUENCE [LARGE SCALE GENOMIC DNA]</scope>
    <source>
        <strain evidence="8">NRRL Y-17324</strain>
    </source>
</reference>
<dbReference type="InterPro" id="IPR011687">
    <property type="entry name" value="Nop53/GLTSCR2"/>
</dbReference>
<sequence length="416" mass="47833">MSDVKEQTKPKRPQPSRKGKKAWRKNVDIQDVEEGLEEIRDREILLGKSKGSEDDNGFVIDSAPTEAKRLAKKSKTSEILANKSKIDALKNPRANKGTNNNTIQGVKKTDLLRLIKLNGGKYKSESKALNRAEQDGLVRGSSMDVWGDEPAPEFPENVKPASSISEVTKATVVPKTMKESPILLEKNDLNTKSVDAGKSYNPSLESWKALINKEYSVEYKLELNRQKMQEHKERIQHLIETLEDEELLDSSDEEEEEQEEDKEEEGEEKDYKLSLMKPVQVKIKTKARRNREAKHKKRVELEDKIKGFKKQLQDLQNLDTILKKEQAEAPKKPKETKAERKRKKLFKYDSVEAPLEVKLSDELTNNLKNLKPEGNLFYDQMLNLQSSGKIEARVPVAKKRKYAPKMTEKWSYKDFK</sequence>
<evidence type="ECO:0000256" key="1">
    <source>
        <dbReference type="ARBA" id="ARBA00008838"/>
    </source>
</evidence>
<dbReference type="PANTHER" id="PTHR14211">
    <property type="entry name" value="GLIOMA SUPPRESSOR CANDIDATE REGION GENE 2"/>
    <property type="match status" value="1"/>
</dbReference>
<comment type="function">
    <text evidence="5">May play a role in ribosome biogenesis.</text>
</comment>
<dbReference type="RefSeq" id="XP_020061762.1">
    <property type="nucleotide sequence ID" value="XM_020210745.1"/>
</dbReference>
<dbReference type="PIRSF" id="PIRSF017302">
    <property type="entry name" value="Gltscr2"/>
    <property type="match status" value="1"/>
</dbReference>
<dbReference type="GO" id="GO:0005730">
    <property type="term" value="C:nucleolus"/>
    <property type="evidence" value="ECO:0007669"/>
    <property type="project" value="UniProtKB-SubCell"/>
</dbReference>
<dbReference type="AlphaFoldDB" id="A0A1E4SAU2"/>
<dbReference type="OrthoDB" id="5072at2759"/>
<evidence type="ECO:0000256" key="5">
    <source>
        <dbReference type="PIRNR" id="PIRNR017302"/>
    </source>
</evidence>
<dbReference type="GeneID" id="30984881"/>
<evidence type="ECO:0000256" key="2">
    <source>
        <dbReference type="ARBA" id="ARBA00018339"/>
    </source>
</evidence>
<dbReference type="PANTHER" id="PTHR14211:SF7">
    <property type="entry name" value="RIBOSOME BIOGENESIS PROTEIN NOP53"/>
    <property type="match status" value="1"/>
</dbReference>
<evidence type="ECO:0000256" key="6">
    <source>
        <dbReference type="SAM" id="MobiDB-lite"/>
    </source>
</evidence>
<protein>
    <recommendedName>
        <fullName evidence="2 5">Ribosome biogenesis protein NOP53</fullName>
    </recommendedName>
</protein>
<feature type="compositionally biased region" description="Acidic residues" evidence="6">
    <location>
        <begin position="241"/>
        <end position="268"/>
    </location>
</feature>
<accession>A0A1E4SAU2</accession>
<dbReference type="GO" id="GO:0008097">
    <property type="term" value="F:5S rRNA binding"/>
    <property type="evidence" value="ECO:0007669"/>
    <property type="project" value="TreeGrafter"/>
</dbReference>
<comment type="subcellular location">
    <subcellularLocation>
        <location evidence="5">Nucleus</location>
        <location evidence="5">Nucleolus</location>
    </subcellularLocation>
    <subcellularLocation>
        <location evidence="5">Nucleus</location>
        <location evidence="5">Nucleoplasm</location>
    </subcellularLocation>
</comment>
<dbReference type="GO" id="GO:0000027">
    <property type="term" value="P:ribosomal large subunit assembly"/>
    <property type="evidence" value="ECO:0007669"/>
    <property type="project" value="UniProtKB-UniRule"/>
</dbReference>
<keyword evidence="8" id="KW-1185">Reference proteome</keyword>
<dbReference type="STRING" id="984487.A0A1E4SAU2"/>
<name>A0A1E4SAU2_9ASCO</name>
<dbReference type="EMBL" id="KV453918">
    <property type="protein sequence ID" value="ODV76640.1"/>
    <property type="molecule type" value="Genomic_DNA"/>
</dbReference>
<dbReference type="Proteomes" id="UP000094285">
    <property type="component" value="Unassembled WGS sequence"/>
</dbReference>
<dbReference type="Pfam" id="PF07767">
    <property type="entry name" value="Nop53"/>
    <property type="match status" value="1"/>
</dbReference>
<proteinExistence type="inferred from homology"/>
<dbReference type="GO" id="GO:0000176">
    <property type="term" value="C:nuclear exosome (RNase complex)"/>
    <property type="evidence" value="ECO:0007669"/>
    <property type="project" value="EnsemblFungi"/>
</dbReference>
<dbReference type="GO" id="GO:0000463">
    <property type="term" value="P:maturation of LSU-rRNA from tricistronic rRNA transcript (SSU-rRNA, 5.8S rRNA, LSU-rRNA)"/>
    <property type="evidence" value="ECO:0007669"/>
    <property type="project" value="EnsemblFungi"/>
</dbReference>
<dbReference type="GO" id="GO:0005654">
    <property type="term" value="C:nucleoplasm"/>
    <property type="evidence" value="ECO:0007669"/>
    <property type="project" value="UniProtKB-SubCell"/>
</dbReference>
<evidence type="ECO:0000313" key="7">
    <source>
        <dbReference type="EMBL" id="ODV76640.1"/>
    </source>
</evidence>